<dbReference type="Gene3D" id="3.20.20.370">
    <property type="entry name" value="Glycoside hydrolase/deacetylase"/>
    <property type="match status" value="1"/>
</dbReference>
<dbReference type="Pfam" id="PF01522">
    <property type="entry name" value="Polysacc_deac_1"/>
    <property type="match status" value="1"/>
</dbReference>
<dbReference type="GO" id="GO:0005975">
    <property type="term" value="P:carbohydrate metabolic process"/>
    <property type="evidence" value="ECO:0007669"/>
    <property type="project" value="InterPro"/>
</dbReference>
<dbReference type="GO" id="GO:0016810">
    <property type="term" value="F:hydrolase activity, acting on carbon-nitrogen (but not peptide) bonds"/>
    <property type="evidence" value="ECO:0007669"/>
    <property type="project" value="InterPro"/>
</dbReference>
<evidence type="ECO:0000313" key="3">
    <source>
        <dbReference type="Proteomes" id="UP001139150"/>
    </source>
</evidence>
<dbReference type="PROSITE" id="PS51677">
    <property type="entry name" value="NODB"/>
    <property type="match status" value="1"/>
</dbReference>
<dbReference type="SUPFAM" id="SSF88713">
    <property type="entry name" value="Glycoside hydrolase/deacetylase"/>
    <property type="match status" value="1"/>
</dbReference>
<dbReference type="AlphaFoldDB" id="A0A9X2CVP0"/>
<comment type="caution">
    <text evidence="2">The sequence shown here is derived from an EMBL/GenBank/DDBJ whole genome shotgun (WGS) entry which is preliminary data.</text>
</comment>
<keyword evidence="3" id="KW-1185">Reference proteome</keyword>
<protein>
    <submittedName>
        <fullName evidence="2">Polysaccharide deacetylase family protein</fullName>
    </submittedName>
</protein>
<sequence length="79" mass="8893">MKEMGFRATIYTIVDRTENGWSRRLTYDQMREMVQSGVINIQSHTYDQHHSIQGANGRTGAALITKVPTAIRAVAINKS</sequence>
<dbReference type="InterPro" id="IPR011330">
    <property type="entry name" value="Glyco_hydro/deAcase_b/a-brl"/>
</dbReference>
<feature type="domain" description="NodB homology" evidence="1">
    <location>
        <begin position="1"/>
        <end position="79"/>
    </location>
</feature>
<proteinExistence type="predicted"/>
<gene>
    <name evidence="2" type="ORF">MF646_19015</name>
</gene>
<organism evidence="2 3">
    <name type="scientific">Halalkalibacter alkaliphilus</name>
    <dbReference type="NCBI Taxonomy" id="2917993"/>
    <lineage>
        <taxon>Bacteria</taxon>
        <taxon>Bacillati</taxon>
        <taxon>Bacillota</taxon>
        <taxon>Bacilli</taxon>
        <taxon>Bacillales</taxon>
        <taxon>Bacillaceae</taxon>
        <taxon>Halalkalibacter</taxon>
    </lineage>
</organism>
<evidence type="ECO:0000259" key="1">
    <source>
        <dbReference type="PROSITE" id="PS51677"/>
    </source>
</evidence>
<reference evidence="2" key="1">
    <citation type="submission" date="2022-02" db="EMBL/GenBank/DDBJ databases">
        <title>Halalkalibacter sp. nov. isolated from Lonar Lake, India.</title>
        <authorList>
            <person name="Joshi A."/>
            <person name="Thite S."/>
            <person name="Lodha T."/>
        </authorList>
    </citation>
    <scope>NUCLEOTIDE SEQUENCE</scope>
    <source>
        <strain evidence="2">MEB205</strain>
    </source>
</reference>
<evidence type="ECO:0000313" key="2">
    <source>
        <dbReference type="EMBL" id="MCL7749216.1"/>
    </source>
</evidence>
<name>A0A9X2CVP0_9BACI</name>
<dbReference type="EMBL" id="JAKRYL010000025">
    <property type="protein sequence ID" value="MCL7749216.1"/>
    <property type="molecule type" value="Genomic_DNA"/>
</dbReference>
<accession>A0A9X2CVP0</accession>
<dbReference type="Proteomes" id="UP001139150">
    <property type="component" value="Unassembled WGS sequence"/>
</dbReference>
<dbReference type="InterPro" id="IPR002509">
    <property type="entry name" value="NODB_dom"/>
</dbReference>